<evidence type="ECO:0000256" key="18">
    <source>
        <dbReference type="RuleBase" id="RU000687"/>
    </source>
</evidence>
<keyword evidence="1 18" id="KW-0813">Transport</keyword>
<dbReference type="InterPro" id="IPR006028">
    <property type="entry name" value="GABAA/Glycine_rcpt"/>
</dbReference>
<comment type="similarity">
    <text evidence="18">Belongs to the ligand-gated ion channel (TC 1.A.9) family.</text>
</comment>
<evidence type="ECO:0000256" key="1">
    <source>
        <dbReference type="ARBA" id="ARBA00022448"/>
    </source>
</evidence>
<dbReference type="Pfam" id="PF02932">
    <property type="entry name" value="Neur_chan_memb"/>
    <property type="match status" value="1"/>
</dbReference>
<dbReference type="InterPro" id="IPR002289">
    <property type="entry name" value="GABAAb_rcpt"/>
</dbReference>
<keyword evidence="14" id="KW-0628">Postsynaptic cell membrane</keyword>
<gene>
    <name evidence="19" type="ORF">OFUS_LOCUS3592</name>
</gene>
<dbReference type="InterPro" id="IPR036734">
    <property type="entry name" value="Neur_chan_lig-bd_sf"/>
</dbReference>
<evidence type="ECO:0000256" key="17">
    <source>
        <dbReference type="ARBA" id="ARBA00034104"/>
    </source>
</evidence>
<evidence type="ECO:0000256" key="8">
    <source>
        <dbReference type="ARBA" id="ARBA00023136"/>
    </source>
</evidence>
<dbReference type="GO" id="GO:0034707">
    <property type="term" value="C:chloride channel complex"/>
    <property type="evidence" value="ECO:0007669"/>
    <property type="project" value="UniProtKB-KW"/>
</dbReference>
<sequence length="481" mass="54042">MQLEALALEFAVSLAVILQVIAVTTDAPRGTDATTDPAFTQPVRGGQQSVQDFLDDLLSNGYDGRVRPFADDNKPVTVTVDIRINSISSINELQMDYSVNTYFRQRWTDPRLSFTRFNHSLTLNYNQVERIWVPDTFVSNEKEAKFHDITTPNRLLRIWPDGKILYSQRLSLKLGCPMDLQYFPVDNQSCAITLESYGYTTRDIILIWTPGTDGVEVAPTISLPEFSVSGFSKGDCTAVYSTGSFTCIYGMLYLERAIGFYLTQTYIPSILVVILSWVAFWIDNKAVPARVTLSLLTVLTITTQSSGVLGQLPRVSYVKAIDVWMATCLVFVVGGLLEYALVNVLSRKEFMTPYAEDEEEDEERNEKKKANMSEVIINPDSFVARQPSALNPNKVTTNGKQSELKKRTNNNSTLNSLVAGIHTDTPIPDIDDKKRCCGISRNNKAAIVDMIARILFPLAFLIFNIGYWWAYVVQNPRYNTS</sequence>
<keyword evidence="10" id="KW-0675">Receptor</keyword>
<keyword evidence="3 18" id="KW-0812">Transmembrane</keyword>
<dbReference type="GO" id="GO:0005254">
    <property type="term" value="F:chloride channel activity"/>
    <property type="evidence" value="ECO:0007669"/>
    <property type="project" value="UniProtKB-KW"/>
</dbReference>
<keyword evidence="13" id="KW-0868">Chloride</keyword>
<keyword evidence="6" id="KW-0770">Synapse</keyword>
<keyword evidence="20" id="KW-1185">Reference proteome</keyword>
<dbReference type="AlphaFoldDB" id="A0A8J1TEE2"/>
<accession>A0A8J1TEE2</accession>
<dbReference type="PANTHER" id="PTHR18945">
    <property type="entry name" value="NEUROTRANSMITTER GATED ION CHANNEL"/>
    <property type="match status" value="1"/>
</dbReference>
<protein>
    <submittedName>
        <fullName evidence="19">Uncharacterized protein</fullName>
    </submittedName>
</protein>
<dbReference type="SUPFAM" id="SSF90112">
    <property type="entry name" value="Neurotransmitter-gated ion-channel transmembrane pore"/>
    <property type="match status" value="1"/>
</dbReference>
<dbReference type="Gene3D" id="2.70.170.10">
    <property type="entry name" value="Neurotransmitter-gated ion-channel ligand-binding domain"/>
    <property type="match status" value="1"/>
</dbReference>
<evidence type="ECO:0000256" key="7">
    <source>
        <dbReference type="ARBA" id="ARBA00023065"/>
    </source>
</evidence>
<dbReference type="Proteomes" id="UP000749559">
    <property type="component" value="Unassembled WGS sequence"/>
</dbReference>
<evidence type="ECO:0000256" key="12">
    <source>
        <dbReference type="ARBA" id="ARBA00023180"/>
    </source>
</evidence>
<evidence type="ECO:0000256" key="10">
    <source>
        <dbReference type="ARBA" id="ARBA00023170"/>
    </source>
</evidence>
<dbReference type="Gene3D" id="1.20.58.390">
    <property type="entry name" value="Neurotransmitter-gated ion-channel transmembrane domain"/>
    <property type="match status" value="1"/>
</dbReference>
<evidence type="ECO:0000256" key="13">
    <source>
        <dbReference type="ARBA" id="ARBA00023214"/>
    </source>
</evidence>
<keyword evidence="8 18" id="KW-0472">Membrane</keyword>
<organism evidence="19 20">
    <name type="scientific">Owenia fusiformis</name>
    <name type="common">Polychaete worm</name>
    <dbReference type="NCBI Taxonomy" id="6347"/>
    <lineage>
        <taxon>Eukaryota</taxon>
        <taxon>Metazoa</taxon>
        <taxon>Spiralia</taxon>
        <taxon>Lophotrochozoa</taxon>
        <taxon>Annelida</taxon>
        <taxon>Polychaeta</taxon>
        <taxon>Sedentaria</taxon>
        <taxon>Canalipalpata</taxon>
        <taxon>Sabellida</taxon>
        <taxon>Oweniida</taxon>
        <taxon>Oweniidae</taxon>
        <taxon>Owenia</taxon>
    </lineage>
</organism>
<evidence type="ECO:0000256" key="15">
    <source>
        <dbReference type="ARBA" id="ARBA00023286"/>
    </source>
</evidence>
<dbReference type="InterPro" id="IPR038050">
    <property type="entry name" value="Neuro_actylchol_rec"/>
</dbReference>
<dbReference type="InterPro" id="IPR018000">
    <property type="entry name" value="Neurotransmitter_ion_chnl_CS"/>
</dbReference>
<dbReference type="EMBL" id="CAIIXF020000002">
    <property type="protein sequence ID" value="CAH1776417.1"/>
    <property type="molecule type" value="Genomic_DNA"/>
</dbReference>
<dbReference type="InterPro" id="IPR006201">
    <property type="entry name" value="Neur_channel"/>
</dbReference>
<evidence type="ECO:0000256" key="11">
    <source>
        <dbReference type="ARBA" id="ARBA00023173"/>
    </source>
</evidence>
<feature type="signal peptide" evidence="18">
    <location>
        <begin position="1"/>
        <end position="22"/>
    </location>
</feature>
<dbReference type="PRINTS" id="PR00253">
    <property type="entry name" value="GABAARECEPTR"/>
</dbReference>
<comment type="subcellular location">
    <subcellularLocation>
        <location evidence="17">Postsynaptic cell membrane</location>
        <topology evidence="17">Multi-pass membrane protein</topology>
    </subcellularLocation>
</comment>
<evidence type="ECO:0000256" key="5">
    <source>
        <dbReference type="ARBA" id="ARBA00022989"/>
    </source>
</evidence>
<dbReference type="PROSITE" id="PS00236">
    <property type="entry name" value="NEUROTR_ION_CHANNEL"/>
    <property type="match status" value="1"/>
</dbReference>
<evidence type="ECO:0000256" key="2">
    <source>
        <dbReference type="ARBA" id="ARBA00022475"/>
    </source>
</evidence>
<evidence type="ECO:0000256" key="9">
    <source>
        <dbReference type="ARBA" id="ARBA00023157"/>
    </source>
</evidence>
<dbReference type="Pfam" id="PF02931">
    <property type="entry name" value="Neur_chan_LBD"/>
    <property type="match status" value="1"/>
</dbReference>
<dbReference type="CDD" id="cd19049">
    <property type="entry name" value="LGIC_TM_anion"/>
    <property type="match status" value="1"/>
</dbReference>
<dbReference type="InterPro" id="IPR036719">
    <property type="entry name" value="Neuro-gated_channel_TM_sf"/>
</dbReference>
<feature type="chain" id="PRO_5042621045" evidence="18">
    <location>
        <begin position="23"/>
        <end position="481"/>
    </location>
</feature>
<feature type="transmembrane region" description="Helical" evidence="18">
    <location>
        <begin position="324"/>
        <end position="342"/>
    </location>
</feature>
<dbReference type="GO" id="GO:0045211">
    <property type="term" value="C:postsynaptic membrane"/>
    <property type="evidence" value="ECO:0007669"/>
    <property type="project" value="UniProtKB-SubCell"/>
</dbReference>
<dbReference type="PRINTS" id="PR00252">
    <property type="entry name" value="NRIONCHANNEL"/>
</dbReference>
<dbReference type="OrthoDB" id="407674at2759"/>
<evidence type="ECO:0000256" key="3">
    <source>
        <dbReference type="ARBA" id="ARBA00022692"/>
    </source>
</evidence>
<proteinExistence type="inferred from homology"/>
<evidence type="ECO:0000256" key="6">
    <source>
        <dbReference type="ARBA" id="ARBA00023018"/>
    </source>
</evidence>
<feature type="transmembrane region" description="Helical" evidence="18">
    <location>
        <begin position="293"/>
        <end position="312"/>
    </location>
</feature>
<dbReference type="GO" id="GO:0004890">
    <property type="term" value="F:GABA-A receptor activity"/>
    <property type="evidence" value="ECO:0007669"/>
    <property type="project" value="InterPro"/>
</dbReference>
<evidence type="ECO:0000313" key="19">
    <source>
        <dbReference type="EMBL" id="CAH1776417.1"/>
    </source>
</evidence>
<keyword evidence="4 18" id="KW-0732">Signal</keyword>
<comment type="caution">
    <text evidence="19">The sequence shown here is derived from an EMBL/GenBank/DDBJ whole genome shotgun (WGS) entry which is preliminary data.</text>
</comment>
<dbReference type="GO" id="GO:0005230">
    <property type="term" value="F:extracellular ligand-gated monoatomic ion channel activity"/>
    <property type="evidence" value="ECO:0007669"/>
    <property type="project" value="InterPro"/>
</dbReference>
<evidence type="ECO:0000256" key="4">
    <source>
        <dbReference type="ARBA" id="ARBA00022729"/>
    </source>
</evidence>
<name>A0A8J1TEE2_OWEFU</name>
<reference evidence="19" key="1">
    <citation type="submission" date="2022-03" db="EMBL/GenBank/DDBJ databases">
        <authorList>
            <person name="Martin C."/>
        </authorList>
    </citation>
    <scope>NUCLEOTIDE SEQUENCE</scope>
</reference>
<dbReference type="InterPro" id="IPR006202">
    <property type="entry name" value="Neur_chan_lig-bd"/>
</dbReference>
<keyword evidence="15" id="KW-1071">Ligand-gated ion channel</keyword>
<dbReference type="InterPro" id="IPR006029">
    <property type="entry name" value="Neurotrans-gated_channel_TM"/>
</dbReference>
<keyword evidence="9" id="KW-1015">Disulfide bond</keyword>
<evidence type="ECO:0000256" key="16">
    <source>
        <dbReference type="ARBA" id="ARBA00023303"/>
    </source>
</evidence>
<feature type="transmembrane region" description="Helical" evidence="18">
    <location>
        <begin position="258"/>
        <end position="281"/>
    </location>
</feature>
<keyword evidence="12" id="KW-0325">Glycoprotein</keyword>
<dbReference type="NCBIfam" id="TIGR00860">
    <property type="entry name" value="LIC"/>
    <property type="match status" value="1"/>
</dbReference>
<evidence type="ECO:0000256" key="14">
    <source>
        <dbReference type="ARBA" id="ARBA00023257"/>
    </source>
</evidence>
<keyword evidence="2" id="KW-1003">Cell membrane</keyword>
<dbReference type="PRINTS" id="PR01160">
    <property type="entry name" value="GABAARBETA"/>
</dbReference>
<keyword evidence="16 18" id="KW-0407">Ion channel</keyword>
<dbReference type="SUPFAM" id="SSF63712">
    <property type="entry name" value="Nicotinic receptor ligand binding domain-like"/>
    <property type="match status" value="1"/>
</dbReference>
<evidence type="ECO:0000313" key="20">
    <source>
        <dbReference type="Proteomes" id="UP000749559"/>
    </source>
</evidence>
<dbReference type="FunFam" id="2.70.170.10:FF:000014">
    <property type="entry name" value="Glycine receptor subunit beta"/>
    <property type="match status" value="1"/>
</dbReference>
<keyword evidence="11" id="KW-0869">Chloride channel</keyword>
<feature type="transmembrane region" description="Helical" evidence="18">
    <location>
        <begin position="450"/>
        <end position="471"/>
    </location>
</feature>
<keyword evidence="7 18" id="KW-0406">Ion transport</keyword>
<keyword evidence="5 18" id="KW-1133">Transmembrane helix</keyword>